<evidence type="ECO:0000259" key="2">
    <source>
        <dbReference type="PROSITE" id="PS50164"/>
    </source>
</evidence>
<dbReference type="InterPro" id="IPR050190">
    <property type="entry name" value="UPF0213_domain"/>
</dbReference>
<dbReference type="PANTHER" id="PTHR34477:SF1">
    <property type="entry name" value="UPF0213 PROTEIN YHBQ"/>
    <property type="match status" value="1"/>
</dbReference>
<dbReference type="CDD" id="cd10456">
    <property type="entry name" value="GIY-YIG_UPF0213"/>
    <property type="match status" value="1"/>
</dbReference>
<evidence type="ECO:0000256" key="1">
    <source>
        <dbReference type="ARBA" id="ARBA00007435"/>
    </source>
</evidence>
<accession>A0A0D8JEX5</accession>
<gene>
    <name evidence="3" type="ORF">LH29_08875</name>
</gene>
<evidence type="ECO:0000313" key="3">
    <source>
        <dbReference type="EMBL" id="KJF45457.1"/>
    </source>
</evidence>
<dbReference type="InterPro" id="IPR000305">
    <property type="entry name" value="GIY-YIG_endonuc"/>
</dbReference>
<protein>
    <submittedName>
        <fullName evidence="3">Excinuclease ABC subunit C</fullName>
    </submittedName>
</protein>
<evidence type="ECO:0000313" key="4">
    <source>
        <dbReference type="Proteomes" id="UP000032544"/>
    </source>
</evidence>
<dbReference type="RefSeq" id="WP_045027709.1">
    <property type="nucleotide sequence ID" value="NZ_JRHC01000001.1"/>
</dbReference>
<proteinExistence type="inferred from homology"/>
<dbReference type="SUPFAM" id="SSF82771">
    <property type="entry name" value="GIY-YIG endonuclease"/>
    <property type="match status" value="1"/>
</dbReference>
<keyword evidence="4" id="KW-1185">Reference proteome</keyword>
<dbReference type="Proteomes" id="UP000032544">
    <property type="component" value="Unassembled WGS sequence"/>
</dbReference>
<dbReference type="PANTHER" id="PTHR34477">
    <property type="entry name" value="UPF0213 PROTEIN YHBQ"/>
    <property type="match status" value="1"/>
</dbReference>
<dbReference type="SMART" id="SM00465">
    <property type="entry name" value="GIYc"/>
    <property type="match status" value="1"/>
</dbReference>
<dbReference type="InterPro" id="IPR035901">
    <property type="entry name" value="GIY-YIG_endonuc_sf"/>
</dbReference>
<dbReference type="EMBL" id="JRHC01000001">
    <property type="protein sequence ID" value="KJF45457.1"/>
    <property type="molecule type" value="Genomic_DNA"/>
</dbReference>
<dbReference type="Pfam" id="PF01541">
    <property type="entry name" value="GIY-YIG"/>
    <property type="match status" value="1"/>
</dbReference>
<dbReference type="OrthoDB" id="9807770at2"/>
<dbReference type="Gene3D" id="3.40.1440.10">
    <property type="entry name" value="GIY-YIG endonuclease"/>
    <property type="match status" value="1"/>
</dbReference>
<dbReference type="STRING" id="1544798.LH29_08875"/>
<comment type="similarity">
    <text evidence="1">Belongs to the UPF0213 family.</text>
</comment>
<dbReference type="AlphaFoldDB" id="A0A0D8JEX5"/>
<reference evidence="3 4" key="1">
    <citation type="submission" date="2014-09" db="EMBL/GenBank/DDBJ databases">
        <title>Draft Genome Sequence of Draconibacterium sp. JN14CK-3.</title>
        <authorList>
            <person name="Dong C."/>
            <person name="Lai Q."/>
            <person name="Shao Z."/>
        </authorList>
    </citation>
    <scope>NUCLEOTIDE SEQUENCE [LARGE SCALE GENOMIC DNA]</scope>
    <source>
        <strain evidence="3 4">JN14CK-3</strain>
    </source>
</reference>
<feature type="domain" description="GIY-YIG" evidence="2">
    <location>
        <begin position="2"/>
        <end position="78"/>
    </location>
</feature>
<comment type="caution">
    <text evidence="3">The sequence shown here is derived from an EMBL/GenBank/DDBJ whole genome shotgun (WGS) entry which is preliminary data.</text>
</comment>
<name>A0A0D8JEX5_9BACT</name>
<dbReference type="PROSITE" id="PS50164">
    <property type="entry name" value="GIY_YIG"/>
    <property type="match status" value="1"/>
</dbReference>
<sequence length="108" mass="13138">MKTFYVYIVKCSDESYYVGVTNDIERRLEEHNKGISANSYTYKRRPVKLVFYETYNDFQIAEQWEKRLKGWSRKKKEALIEKNWKKLKEYSACRNVSHFSNFKDNNTN</sequence>
<organism evidence="3 4">
    <name type="scientific">Draconibacterium sediminis</name>
    <dbReference type="NCBI Taxonomy" id="1544798"/>
    <lineage>
        <taxon>Bacteria</taxon>
        <taxon>Pseudomonadati</taxon>
        <taxon>Bacteroidota</taxon>
        <taxon>Bacteroidia</taxon>
        <taxon>Marinilabiliales</taxon>
        <taxon>Prolixibacteraceae</taxon>
        <taxon>Draconibacterium</taxon>
    </lineage>
</organism>